<reference evidence="3" key="1">
    <citation type="submission" date="2022-06" db="EMBL/GenBank/DDBJ databases">
        <title>WGS of actinobacteria.</title>
        <authorList>
            <person name="Thawai C."/>
        </authorList>
    </citation>
    <scope>NUCLEOTIDE SEQUENCE</scope>
    <source>
        <strain evidence="3">AA8</strain>
    </source>
</reference>
<dbReference type="GO" id="GO:0017057">
    <property type="term" value="F:6-phosphogluconolactonase activity"/>
    <property type="evidence" value="ECO:0007669"/>
    <property type="project" value="TreeGrafter"/>
</dbReference>
<gene>
    <name evidence="3" type="ORF">NQU55_08040</name>
</gene>
<dbReference type="SUPFAM" id="SSF51004">
    <property type="entry name" value="C-terminal (heme d1) domain of cytochrome cd1-nitrite reductase"/>
    <property type="match status" value="1"/>
</dbReference>
<evidence type="ECO:0000313" key="4">
    <source>
        <dbReference type="Proteomes" id="UP001142374"/>
    </source>
</evidence>
<comment type="similarity">
    <text evidence="1">Belongs to the cycloisomerase 2 family.</text>
</comment>
<dbReference type="PANTHER" id="PTHR30344">
    <property type="entry name" value="6-PHOSPHOGLUCONOLACTONASE-RELATED"/>
    <property type="match status" value="1"/>
</dbReference>
<name>A0A9X2LF23_9ACTN</name>
<dbReference type="InterPro" id="IPR019405">
    <property type="entry name" value="Lactonase_7-beta_prop"/>
</dbReference>
<dbReference type="InterPro" id="IPR015943">
    <property type="entry name" value="WD40/YVTN_repeat-like_dom_sf"/>
</dbReference>
<dbReference type="InterPro" id="IPR011048">
    <property type="entry name" value="Haem_d1_sf"/>
</dbReference>
<dbReference type="PANTHER" id="PTHR30344:SF1">
    <property type="entry name" value="6-PHOSPHOGLUCONOLACTONASE"/>
    <property type="match status" value="1"/>
</dbReference>
<dbReference type="AlphaFoldDB" id="A0A9X2LF23"/>
<feature type="region of interest" description="Disordered" evidence="2">
    <location>
        <begin position="1"/>
        <end position="32"/>
    </location>
</feature>
<dbReference type="InterPro" id="IPR050282">
    <property type="entry name" value="Cycloisomerase_2"/>
</dbReference>
<comment type="caution">
    <text evidence="3">The sequence shown here is derived from an EMBL/GenBank/DDBJ whole genome shotgun (WGS) entry which is preliminary data.</text>
</comment>
<protein>
    <submittedName>
        <fullName evidence="3">Lactonase family protein</fullName>
    </submittedName>
</protein>
<evidence type="ECO:0000313" key="3">
    <source>
        <dbReference type="EMBL" id="MCQ8769732.1"/>
    </source>
</evidence>
<dbReference type="Gene3D" id="2.130.10.10">
    <property type="entry name" value="YVTN repeat-like/Quinoprotein amine dehydrogenase"/>
    <property type="match status" value="1"/>
</dbReference>
<dbReference type="Proteomes" id="UP001142374">
    <property type="component" value="Unassembled WGS sequence"/>
</dbReference>
<dbReference type="GO" id="GO:0005829">
    <property type="term" value="C:cytosol"/>
    <property type="evidence" value="ECO:0007669"/>
    <property type="project" value="TreeGrafter"/>
</dbReference>
<accession>A0A9X2LF23</accession>
<dbReference type="Pfam" id="PF10282">
    <property type="entry name" value="Lactonase"/>
    <property type="match status" value="1"/>
</dbReference>
<dbReference type="EMBL" id="JANIID010000005">
    <property type="protein sequence ID" value="MCQ8769732.1"/>
    <property type="molecule type" value="Genomic_DNA"/>
</dbReference>
<organism evidence="3 4">
    <name type="scientific">Streptomyces telluris</name>
    <dbReference type="NCBI Taxonomy" id="2720021"/>
    <lineage>
        <taxon>Bacteria</taxon>
        <taxon>Bacillati</taxon>
        <taxon>Actinomycetota</taxon>
        <taxon>Actinomycetes</taxon>
        <taxon>Kitasatosporales</taxon>
        <taxon>Streptomycetaceae</taxon>
        <taxon>Streptomyces</taxon>
    </lineage>
</organism>
<keyword evidence="4" id="KW-1185">Reference proteome</keyword>
<evidence type="ECO:0000256" key="2">
    <source>
        <dbReference type="SAM" id="MobiDB-lite"/>
    </source>
</evidence>
<proteinExistence type="inferred from homology"/>
<evidence type="ECO:0000256" key="1">
    <source>
        <dbReference type="ARBA" id="ARBA00005564"/>
    </source>
</evidence>
<dbReference type="RefSeq" id="WP_168095423.1">
    <property type="nucleotide sequence ID" value="NZ_JAATER010000414.1"/>
</dbReference>
<sequence length="372" mass="38073">MADGGGHLGRAREAAEGAHTRETGQPGGRGHLAYIGSFTEAGGRGITVARTDPGTGALTLLGSTDAVPNPSFLALSPGADVLYAVSETDEGAAAAFSLADPVRPEPLGPPVSVRGDGPTHLAVTGSHLFTANYGSGSVSALPVRRGGGPGAPAAVMAHRGGGPDPDRQKGPHAHAVVPDPSGGRLLAVDLGTDSVWTYLLDPVTGLPRLRGETRLRPGTGPRHLAFSPVTDRVYVLNELVPSVTVCRWDRAEGVLEPLGETRVLPPGEGVRTYPSAPVVSTDGRFLWTANRGHDSISVLALDASGDIAGPPEAVGCGGVWPRDLTLHPSGRHLYAANERSGDVTWFAVDPETGTPRLAGSVAVPAASCVIFA</sequence>
<feature type="compositionally biased region" description="Basic and acidic residues" evidence="2">
    <location>
        <begin position="10"/>
        <end position="22"/>
    </location>
</feature>